<organism evidence="21">
    <name type="scientific">Sesamum radiatum</name>
    <name type="common">Black benniseed</name>
    <dbReference type="NCBI Taxonomy" id="300843"/>
    <lineage>
        <taxon>Eukaryota</taxon>
        <taxon>Viridiplantae</taxon>
        <taxon>Streptophyta</taxon>
        <taxon>Embryophyta</taxon>
        <taxon>Tracheophyta</taxon>
        <taxon>Spermatophyta</taxon>
        <taxon>Magnoliopsida</taxon>
        <taxon>eudicotyledons</taxon>
        <taxon>Gunneridae</taxon>
        <taxon>Pentapetalae</taxon>
        <taxon>asterids</taxon>
        <taxon>lamiids</taxon>
        <taxon>Lamiales</taxon>
        <taxon>Pedaliaceae</taxon>
        <taxon>Sesamum</taxon>
    </lineage>
</organism>
<keyword evidence="9" id="KW-0460">Magnesium</keyword>
<evidence type="ECO:0000259" key="18">
    <source>
        <dbReference type="PROSITE" id="PS50013"/>
    </source>
</evidence>
<evidence type="ECO:0000256" key="1">
    <source>
        <dbReference type="ARBA" id="ARBA00022670"/>
    </source>
</evidence>
<keyword evidence="13" id="KW-0239">DNA-directed DNA polymerase</keyword>
<dbReference type="InterPro" id="IPR000953">
    <property type="entry name" value="Chromo/chromo_shadow_dom"/>
</dbReference>
<evidence type="ECO:0000256" key="2">
    <source>
        <dbReference type="ARBA" id="ARBA00022679"/>
    </source>
</evidence>
<name>A0AAW2QFI0_SESRA</name>
<dbReference type="GO" id="GO:0004519">
    <property type="term" value="F:endonuclease activity"/>
    <property type="evidence" value="ECO:0007669"/>
    <property type="project" value="UniProtKB-KW"/>
</dbReference>
<keyword evidence="8" id="KW-0378">Hydrolase</keyword>
<dbReference type="PROSITE" id="PS50878">
    <property type="entry name" value="RT_POL"/>
    <property type="match status" value="1"/>
</dbReference>
<dbReference type="SUPFAM" id="SSF54160">
    <property type="entry name" value="Chromo domain-like"/>
    <property type="match status" value="1"/>
</dbReference>
<dbReference type="GO" id="GO:0003677">
    <property type="term" value="F:DNA binding"/>
    <property type="evidence" value="ECO:0007669"/>
    <property type="project" value="UniProtKB-KW"/>
</dbReference>
<dbReference type="Pfam" id="PF00078">
    <property type="entry name" value="RVT_1"/>
    <property type="match status" value="1"/>
</dbReference>
<dbReference type="Gene3D" id="2.40.70.10">
    <property type="entry name" value="Acid Proteases"/>
    <property type="match status" value="1"/>
</dbReference>
<evidence type="ECO:0000256" key="16">
    <source>
        <dbReference type="ARBA" id="ARBA00023268"/>
    </source>
</evidence>
<dbReference type="InterPro" id="IPR021109">
    <property type="entry name" value="Peptidase_aspartic_dom_sf"/>
</dbReference>
<evidence type="ECO:0000256" key="13">
    <source>
        <dbReference type="ARBA" id="ARBA00022932"/>
    </source>
</evidence>
<feature type="domain" description="Chromo" evidence="18">
    <location>
        <begin position="1324"/>
        <end position="1387"/>
    </location>
</feature>
<dbReference type="Pfam" id="PF00385">
    <property type="entry name" value="Chromo"/>
    <property type="match status" value="1"/>
</dbReference>
<dbReference type="FunFam" id="3.10.20.370:FF:000001">
    <property type="entry name" value="Retrovirus-related Pol polyprotein from transposon 17.6-like protein"/>
    <property type="match status" value="1"/>
</dbReference>
<dbReference type="CDD" id="cd00024">
    <property type="entry name" value="CD_CSD"/>
    <property type="match status" value="1"/>
</dbReference>
<feature type="domain" description="Integrase catalytic" evidence="20">
    <location>
        <begin position="1017"/>
        <end position="1176"/>
    </location>
</feature>
<dbReference type="FunFam" id="1.10.340.70:FF:000001">
    <property type="entry name" value="Retrovirus-related Pol polyprotein from transposon gypsy-like Protein"/>
    <property type="match status" value="1"/>
</dbReference>
<protein>
    <submittedName>
        <fullName evidence="21">Transposon Tf2-12 polyprotein</fullName>
    </submittedName>
</protein>
<dbReference type="SUPFAM" id="SSF50630">
    <property type="entry name" value="Acid proteases"/>
    <property type="match status" value="1"/>
</dbReference>
<dbReference type="Pfam" id="PF13975">
    <property type="entry name" value="gag-asp_proteas"/>
    <property type="match status" value="1"/>
</dbReference>
<keyword evidence="10" id="KW-0694">RNA-binding</keyword>
<keyword evidence="1" id="KW-0645">Protease</keyword>
<comment type="caution">
    <text evidence="21">The sequence shown here is derived from an EMBL/GenBank/DDBJ whole genome shotgun (WGS) entry which is preliminary data.</text>
</comment>
<evidence type="ECO:0000256" key="11">
    <source>
        <dbReference type="ARBA" id="ARBA00022908"/>
    </source>
</evidence>
<keyword evidence="6" id="KW-0064">Aspartyl protease</keyword>
<dbReference type="PANTHER" id="PTHR37984:SF5">
    <property type="entry name" value="PROTEIN NYNRIN-LIKE"/>
    <property type="match status" value="1"/>
</dbReference>
<dbReference type="InterPro" id="IPR043502">
    <property type="entry name" value="DNA/RNA_pol_sf"/>
</dbReference>
<evidence type="ECO:0000256" key="15">
    <source>
        <dbReference type="ARBA" id="ARBA00023172"/>
    </source>
</evidence>
<dbReference type="PANTHER" id="PTHR37984">
    <property type="entry name" value="PROTEIN CBG26694"/>
    <property type="match status" value="1"/>
</dbReference>
<dbReference type="CDD" id="cd01647">
    <property type="entry name" value="RT_LTR"/>
    <property type="match status" value="1"/>
</dbReference>
<gene>
    <name evidence="21" type="ORF">Sradi_3531700</name>
</gene>
<evidence type="ECO:0000256" key="9">
    <source>
        <dbReference type="ARBA" id="ARBA00022842"/>
    </source>
</evidence>
<feature type="domain" description="Reverse transcriptase" evidence="19">
    <location>
        <begin position="512"/>
        <end position="693"/>
    </location>
</feature>
<proteinExistence type="predicted"/>
<dbReference type="GO" id="GO:0003887">
    <property type="term" value="F:DNA-directed DNA polymerase activity"/>
    <property type="evidence" value="ECO:0007669"/>
    <property type="project" value="UniProtKB-KW"/>
</dbReference>
<feature type="region of interest" description="Disordered" evidence="17">
    <location>
        <begin position="121"/>
        <end position="182"/>
    </location>
</feature>
<dbReference type="InterPro" id="IPR041577">
    <property type="entry name" value="RT_RNaseH_2"/>
</dbReference>
<keyword evidence="4" id="KW-0540">Nuclease</keyword>
<dbReference type="CDD" id="cd05483">
    <property type="entry name" value="retropepsin_like_bacteria"/>
    <property type="match status" value="1"/>
</dbReference>
<evidence type="ECO:0000256" key="7">
    <source>
        <dbReference type="ARBA" id="ARBA00022759"/>
    </source>
</evidence>
<sequence>MEQYFLAANVVDEARKVSTATMYLTGDAKLWWRTKYAEIQANQVRLDTWDLLREAIRVQFFPENVEYNARRALRKLEHTGSMQDYVKSFSALMLDIRDMSEKDKLFTFMEGLKPGRTLDRFCIGDRRDRQTTPSPAQNKAGGTKSFRSNSNRGGGDRKPHAQTGSQGSSKGTSPGEQTGGATEEQRVLLVRRPAQIRNCPKKQLLNALATFTDKALPTKPVEPQAPASGENEPDEDEDNLGAISQWCNALSHQVAAKKIMPPRAGKTAPALTASHPDEETQPRYPRKNGLMFVDVKIHGKPIRAMVDTGATHNYLASAEVERLGLVLEKGVGRVKAINSAAQPIAGVAKSVLIKVGPFEGKTNLSVVVMDDFKLILGLDFLRDTRTAVLPHVDSLMMMGAKPCVIPTLAGRTGERNLSAMQFEKGCKRSEPSYLCTLRFDEIEEASGPIPGVIKKLLKEFEDVMPDELPRKLPPKRAVDHEIELVPGTKPPARAPYRMTQPELVELRKQLKDMLESGIIKPAKSPYGAPVLFQKKADGSLRMCCDYRALNKITVKNKYPIPLVADCFDRLSQAKYFTKIDLRSGYWQVRIKEGDEAKTTVVTRYRAFEFLVMPFGLTNAPATFCTLMNQVLHGFLDEFCVVYLDDIVIYSRTLAEHVEHLRQVLARLREYELYAKVSKCSFAQETISFLGHIVERGRILMDPKKVQAIEEWQPPSDVHDLRSFLGLANYYRRFVKDYSKIARPMTDLLKKTEAWNWTPQCQVSFDELKRAMVTDPVLALSDMSKPFVVETDASDFALGGVLMQDGHPVAFESRKLKDAERRYSAHEKELLAVVHCLRLWRHYLLGSPFVVKTDNTAVSHFMTQPKLTTIMWDALSRRADLASLVSVAALSSSAVATSIRDRARELLPKDPAAQGLVHLVEQGKARQFWLDDGLLMTKGNRLYSPKGGDLRKSLISECHDTLWAGHQGEERTYALVQRAYYWPQMRDDVETYVRTCLICQQDKADHQKKAGLLQPLPIPTRPWESVSMDYISGLPKAGDLGSIIVVVDRLSKYATFIAAPKHVTAEGTAHLFFKHIVKYWGLPKDIVSDRDSRFTGVFWTELFKILGSKLSMSSSYHPQSDGQTERFNSMLEEYLRHFVRGTQKDWVKLLDVAQLCFNAQKSSSTNKSAFEIVTRQQPLLPHTLDSPQSVRSPLARSFSQEWKQNVDIARSCLEKAQKRMKKYADQNRRFIEFSAGDLVMVKVPDPRLSKSSRGRDPRLMQKYVGPLPITKRIGTVAYRIELPSWWKIHNVFHVSQLKKYSADKEDDTRNQPSRPQLELTKMKEKVAEAILNHRVTRTAKREHTEYLVKWKGCSSEENTWERVTNLKAFLPLVEAYLASHAPRTSLSQVGENVKGRPRTRPP</sequence>
<keyword evidence="2" id="KW-0808">Transferase</keyword>
<dbReference type="GO" id="GO:0003723">
    <property type="term" value="F:RNA binding"/>
    <property type="evidence" value="ECO:0007669"/>
    <property type="project" value="UniProtKB-KW"/>
</dbReference>
<dbReference type="SUPFAM" id="SSF53098">
    <property type="entry name" value="Ribonuclease H-like"/>
    <property type="match status" value="1"/>
</dbReference>
<evidence type="ECO:0000256" key="6">
    <source>
        <dbReference type="ARBA" id="ARBA00022750"/>
    </source>
</evidence>
<evidence type="ECO:0000256" key="14">
    <source>
        <dbReference type="ARBA" id="ARBA00023125"/>
    </source>
</evidence>
<dbReference type="GO" id="GO:0004190">
    <property type="term" value="F:aspartic-type endopeptidase activity"/>
    <property type="evidence" value="ECO:0007669"/>
    <property type="project" value="UniProtKB-KW"/>
</dbReference>
<dbReference type="InterPro" id="IPR001584">
    <property type="entry name" value="Integrase_cat-core"/>
</dbReference>
<dbReference type="InterPro" id="IPR005162">
    <property type="entry name" value="Retrotrans_gag_dom"/>
</dbReference>
<dbReference type="Gene3D" id="3.30.70.270">
    <property type="match status" value="2"/>
</dbReference>
<keyword evidence="15" id="KW-0233">DNA recombination</keyword>
<dbReference type="GO" id="GO:0015074">
    <property type="term" value="P:DNA integration"/>
    <property type="evidence" value="ECO:0007669"/>
    <property type="project" value="UniProtKB-KW"/>
</dbReference>
<dbReference type="Gene3D" id="3.10.10.10">
    <property type="entry name" value="HIV Type 1 Reverse Transcriptase, subunit A, domain 1"/>
    <property type="match status" value="1"/>
</dbReference>
<dbReference type="GO" id="GO:0046872">
    <property type="term" value="F:metal ion binding"/>
    <property type="evidence" value="ECO:0007669"/>
    <property type="project" value="UniProtKB-KW"/>
</dbReference>
<dbReference type="Pfam" id="PF03732">
    <property type="entry name" value="Retrotrans_gag"/>
    <property type="match status" value="1"/>
</dbReference>
<feature type="compositionally biased region" description="Low complexity" evidence="17">
    <location>
        <begin position="162"/>
        <end position="175"/>
    </location>
</feature>
<dbReference type="PROSITE" id="PS50994">
    <property type="entry name" value="INTEGRASE"/>
    <property type="match status" value="1"/>
</dbReference>
<dbReference type="SMART" id="SM00298">
    <property type="entry name" value="CHROMO"/>
    <property type="match status" value="1"/>
</dbReference>
<dbReference type="Gene3D" id="2.40.50.40">
    <property type="match status" value="1"/>
</dbReference>
<dbReference type="GO" id="GO:0003964">
    <property type="term" value="F:RNA-directed DNA polymerase activity"/>
    <property type="evidence" value="ECO:0007669"/>
    <property type="project" value="UniProtKB-KW"/>
</dbReference>
<evidence type="ECO:0000256" key="5">
    <source>
        <dbReference type="ARBA" id="ARBA00022723"/>
    </source>
</evidence>
<evidence type="ECO:0000259" key="20">
    <source>
        <dbReference type="PROSITE" id="PS50994"/>
    </source>
</evidence>
<dbReference type="SUPFAM" id="SSF56672">
    <property type="entry name" value="DNA/RNA polymerases"/>
    <property type="match status" value="1"/>
</dbReference>
<dbReference type="GO" id="GO:0006310">
    <property type="term" value="P:DNA recombination"/>
    <property type="evidence" value="ECO:0007669"/>
    <property type="project" value="UniProtKB-KW"/>
</dbReference>
<dbReference type="PROSITE" id="PS00141">
    <property type="entry name" value="ASP_PROTEASE"/>
    <property type="match status" value="1"/>
</dbReference>
<dbReference type="EMBL" id="JACGWJ010000015">
    <property type="protein sequence ID" value="KAL0366416.1"/>
    <property type="molecule type" value="Genomic_DNA"/>
</dbReference>
<dbReference type="CDD" id="cd09274">
    <property type="entry name" value="RNase_HI_RT_Ty3"/>
    <property type="match status" value="1"/>
</dbReference>
<evidence type="ECO:0000256" key="3">
    <source>
        <dbReference type="ARBA" id="ARBA00022695"/>
    </source>
</evidence>
<dbReference type="InterPro" id="IPR056924">
    <property type="entry name" value="SH3_Tf2-1"/>
</dbReference>
<dbReference type="InterPro" id="IPR036397">
    <property type="entry name" value="RNaseH_sf"/>
</dbReference>
<dbReference type="Pfam" id="PF24626">
    <property type="entry name" value="SH3_Tf2-1"/>
    <property type="match status" value="1"/>
</dbReference>
<dbReference type="InterPro" id="IPR034122">
    <property type="entry name" value="Retropepsin-like_bacterial"/>
</dbReference>
<dbReference type="InterPro" id="IPR043128">
    <property type="entry name" value="Rev_trsase/Diguanyl_cyclase"/>
</dbReference>
<dbReference type="InterPro" id="IPR001969">
    <property type="entry name" value="Aspartic_peptidase_AS"/>
</dbReference>
<evidence type="ECO:0000256" key="10">
    <source>
        <dbReference type="ARBA" id="ARBA00022884"/>
    </source>
</evidence>
<evidence type="ECO:0000256" key="4">
    <source>
        <dbReference type="ARBA" id="ARBA00022722"/>
    </source>
</evidence>
<evidence type="ECO:0000259" key="19">
    <source>
        <dbReference type="PROSITE" id="PS50878"/>
    </source>
</evidence>
<evidence type="ECO:0000256" key="8">
    <source>
        <dbReference type="ARBA" id="ARBA00022801"/>
    </source>
</evidence>
<feature type="region of interest" description="Disordered" evidence="17">
    <location>
        <begin position="261"/>
        <end position="285"/>
    </location>
</feature>
<keyword evidence="16" id="KW-0511">Multifunctional enzyme</keyword>
<dbReference type="Gene3D" id="1.10.340.70">
    <property type="match status" value="1"/>
</dbReference>
<reference evidence="21" key="1">
    <citation type="submission" date="2020-06" db="EMBL/GenBank/DDBJ databases">
        <authorList>
            <person name="Li T."/>
            <person name="Hu X."/>
            <person name="Zhang T."/>
            <person name="Song X."/>
            <person name="Zhang H."/>
            <person name="Dai N."/>
            <person name="Sheng W."/>
            <person name="Hou X."/>
            <person name="Wei L."/>
        </authorList>
    </citation>
    <scope>NUCLEOTIDE SEQUENCE</scope>
    <source>
        <strain evidence="21">G02</strain>
        <tissue evidence="21">Leaf</tissue>
    </source>
</reference>
<keyword evidence="12" id="KW-0695">RNA-directed DNA polymerase</keyword>
<dbReference type="InterPro" id="IPR016197">
    <property type="entry name" value="Chromo-like_dom_sf"/>
</dbReference>
<dbReference type="InterPro" id="IPR041588">
    <property type="entry name" value="Integrase_H2C2"/>
</dbReference>
<reference evidence="21" key="2">
    <citation type="journal article" date="2024" name="Plant">
        <title>Genomic evolution and insights into agronomic trait innovations of Sesamum species.</title>
        <authorList>
            <person name="Miao H."/>
            <person name="Wang L."/>
            <person name="Qu L."/>
            <person name="Liu H."/>
            <person name="Sun Y."/>
            <person name="Le M."/>
            <person name="Wang Q."/>
            <person name="Wei S."/>
            <person name="Zheng Y."/>
            <person name="Lin W."/>
            <person name="Duan Y."/>
            <person name="Cao H."/>
            <person name="Xiong S."/>
            <person name="Wang X."/>
            <person name="Wei L."/>
            <person name="Li C."/>
            <person name="Ma Q."/>
            <person name="Ju M."/>
            <person name="Zhao R."/>
            <person name="Li G."/>
            <person name="Mu C."/>
            <person name="Tian Q."/>
            <person name="Mei H."/>
            <person name="Zhang T."/>
            <person name="Gao T."/>
            <person name="Zhang H."/>
        </authorList>
    </citation>
    <scope>NUCLEOTIDE SEQUENCE</scope>
    <source>
        <strain evidence="21">G02</strain>
    </source>
</reference>
<keyword evidence="11" id="KW-0229">DNA integration</keyword>
<dbReference type="InterPro" id="IPR023780">
    <property type="entry name" value="Chromo_domain"/>
</dbReference>
<keyword evidence="14" id="KW-0238">DNA-binding</keyword>
<dbReference type="Pfam" id="PF17921">
    <property type="entry name" value="Integrase_H2C2"/>
    <property type="match status" value="1"/>
</dbReference>
<dbReference type="Pfam" id="PF17919">
    <property type="entry name" value="RT_RNaseH_2"/>
    <property type="match status" value="1"/>
</dbReference>
<feature type="region of interest" description="Disordered" evidence="17">
    <location>
        <begin position="215"/>
        <end position="239"/>
    </location>
</feature>
<evidence type="ECO:0000256" key="12">
    <source>
        <dbReference type="ARBA" id="ARBA00022918"/>
    </source>
</evidence>
<dbReference type="PROSITE" id="PS50013">
    <property type="entry name" value="CHROMO_2"/>
    <property type="match status" value="1"/>
</dbReference>
<evidence type="ECO:0000313" key="21">
    <source>
        <dbReference type="EMBL" id="KAL0366416.1"/>
    </source>
</evidence>
<dbReference type="Gene3D" id="3.30.420.10">
    <property type="entry name" value="Ribonuclease H-like superfamily/Ribonuclease H"/>
    <property type="match status" value="1"/>
</dbReference>
<feature type="compositionally biased region" description="Basic and acidic residues" evidence="17">
    <location>
        <begin position="121"/>
        <end position="130"/>
    </location>
</feature>
<dbReference type="InterPro" id="IPR050951">
    <property type="entry name" value="Retrovirus_Pol_polyprotein"/>
</dbReference>
<accession>A0AAW2QFI0</accession>
<dbReference type="GO" id="GO:0006508">
    <property type="term" value="P:proteolysis"/>
    <property type="evidence" value="ECO:0007669"/>
    <property type="project" value="UniProtKB-KW"/>
</dbReference>
<dbReference type="InterPro" id="IPR012337">
    <property type="entry name" value="RNaseH-like_sf"/>
</dbReference>
<dbReference type="InterPro" id="IPR000477">
    <property type="entry name" value="RT_dom"/>
</dbReference>
<keyword evidence="3" id="KW-0548">Nucleotidyltransferase</keyword>
<evidence type="ECO:0000256" key="17">
    <source>
        <dbReference type="SAM" id="MobiDB-lite"/>
    </source>
</evidence>
<keyword evidence="5" id="KW-0479">Metal-binding</keyword>
<keyword evidence="7" id="KW-0255">Endonuclease</keyword>
<dbReference type="FunFam" id="3.30.70.270:FF:000020">
    <property type="entry name" value="Transposon Tf2-6 polyprotein-like Protein"/>
    <property type="match status" value="1"/>
</dbReference>